<keyword evidence="2" id="KW-1185">Reference proteome</keyword>
<reference evidence="1 2" key="1">
    <citation type="journal article" date="2014" name="Genome Announc.">
        <title>Complete Genome Sequence of Pseudomonas sp. Strain TKP, Isolated from a gamma-Hexachlorocyclohexane-Degrading Mixed Culture.</title>
        <authorList>
            <person name="Ohtsubo Y."/>
            <person name="Kishida K."/>
            <person name="Sato T."/>
            <person name="Tabata M."/>
            <person name="Kawasumi T."/>
            <person name="Ogura Y."/>
            <person name="Hayashi T."/>
            <person name="Tsuda M."/>
            <person name="Nagata Y."/>
        </authorList>
    </citation>
    <scope>NUCLEOTIDE SEQUENCE [LARGE SCALE GENOMIC DNA]</scope>
    <source>
        <strain evidence="1 2">TKP</strain>
    </source>
</reference>
<dbReference type="EMBL" id="CP006852">
    <property type="protein sequence ID" value="AHC38087.1"/>
    <property type="molecule type" value="Genomic_DNA"/>
</dbReference>
<proteinExistence type="predicted"/>
<sequence length="133" mass="14857">MFSCLHSIQLKICGEVFSNFSRIYSIEYSDFTLPKASSLLLRATEMDSKQAFGMAVKILRSRHGLAQEQLAPSQSYVSDVERGLKSPSVEKLIELSAHLGVHPATVLIKSQLLQDPEMSKEMLLSQISKELED</sequence>
<accession>A0ACA7PDJ9</accession>
<evidence type="ECO:0000313" key="1">
    <source>
        <dbReference type="EMBL" id="AHC38087.1"/>
    </source>
</evidence>
<gene>
    <name evidence="1" type="ORF">U771_28075</name>
</gene>
<protein>
    <submittedName>
        <fullName evidence="1">XRE family transcriptional regulator</fullName>
    </submittedName>
</protein>
<name>A0ACA7PDJ9_9PSED</name>
<organism evidence="1 2">
    <name type="scientific">Pseudomonas gorinensis</name>
    <dbReference type="NCBI Taxonomy" id="3240790"/>
    <lineage>
        <taxon>Bacteria</taxon>
        <taxon>Pseudomonadati</taxon>
        <taxon>Pseudomonadota</taxon>
        <taxon>Gammaproteobacteria</taxon>
        <taxon>Pseudomonadales</taxon>
        <taxon>Pseudomonadaceae</taxon>
        <taxon>Pseudomonas</taxon>
    </lineage>
</organism>
<evidence type="ECO:0000313" key="2">
    <source>
        <dbReference type="Proteomes" id="UP000018725"/>
    </source>
</evidence>
<dbReference type="Proteomes" id="UP000018725">
    <property type="component" value="Chromosome"/>
</dbReference>